<keyword evidence="3" id="KW-0597">Phosphoprotein</keyword>
<dbReference type="InterPro" id="IPR050736">
    <property type="entry name" value="Sensor_HK_Regulatory"/>
</dbReference>
<evidence type="ECO:0000256" key="4">
    <source>
        <dbReference type="ARBA" id="ARBA00022679"/>
    </source>
</evidence>
<dbReference type="SMART" id="SM00091">
    <property type="entry name" value="PAS"/>
    <property type="match status" value="2"/>
</dbReference>
<feature type="domain" description="Histidine kinase" evidence="7">
    <location>
        <begin position="589"/>
        <end position="813"/>
    </location>
</feature>
<dbReference type="FunFam" id="3.30.565.10:FF:000010">
    <property type="entry name" value="Sensor histidine kinase RcsC"/>
    <property type="match status" value="1"/>
</dbReference>
<dbReference type="NCBIfam" id="TIGR00229">
    <property type="entry name" value="sensory_box"/>
    <property type="match status" value="2"/>
</dbReference>
<evidence type="ECO:0000256" key="5">
    <source>
        <dbReference type="ARBA" id="ARBA00022777"/>
    </source>
</evidence>
<protein>
    <recommendedName>
        <fullName evidence="2">histidine kinase</fullName>
        <ecNumber evidence="2">2.7.13.3</ecNumber>
    </recommendedName>
</protein>
<dbReference type="OrthoDB" id="9796457at2"/>
<dbReference type="Gene3D" id="1.10.287.130">
    <property type="match status" value="1"/>
</dbReference>
<dbReference type="PANTHER" id="PTHR43711:SF1">
    <property type="entry name" value="HISTIDINE KINASE 1"/>
    <property type="match status" value="1"/>
</dbReference>
<comment type="catalytic activity">
    <reaction evidence="1">
        <text>ATP + protein L-histidine = ADP + protein N-phospho-L-histidine.</text>
        <dbReference type="EC" id="2.7.13.3"/>
    </reaction>
</comment>
<dbReference type="Pfam" id="PF00512">
    <property type="entry name" value="HisKA"/>
    <property type="match status" value="1"/>
</dbReference>
<dbReference type="Pfam" id="PF02518">
    <property type="entry name" value="HATPase_c"/>
    <property type="match status" value="1"/>
</dbReference>
<dbReference type="AlphaFoldDB" id="A0A425Y2G4"/>
<dbReference type="EC" id="2.7.13.3" evidence="2"/>
<gene>
    <name evidence="10" type="ORF">DWB61_08320</name>
</gene>
<sequence length="822" mass="92551">MKELSTLRSNILELLYKGTPETVLLNKIVKNAQDYAPDSICAILCIDEEGKHLLHGAAPNLPDFYNKAVHGIPVGFGIGSCGTAAYTGERVIVEDISTHPYWVEAKEIAQKANLASCWSQPIKDPSGKILGTFAIYHQSIHSPSTSDLRLILSLANLTAIVIDRCRMISRLEDSENKFKTLANASYEAVCILDEDKIIEVNQRAEKMTGYSEFELSNMSIYDFIPEENWDRQYNGKTKYHFETIGVKRDGTKINIIVNVKNSIFNNKSVSLLSINDITSLKQTETELKILSQSVIQSPVSVVVTDYDGKIEFVNPKFVKLSGYALHEVKGENPRLLSSGNTFTETYQDLWKTIKSGQEWKGELQNKKKNGELFWELASISALKNRQGEITHFIAVKEDITEQKRHQTIQQIILNISNAVFTHNTLFDFIEYIRLELGRLINTTNFFVALYDDTTETFHLPYMNDELDSIESFPKGKTISGWVVDHNTSLLADHQELKEMASRGEVELLGAPSKIWLGMPLKGPDKVIGVLAIQSYDDENTVTEKDKEVLELISHQISISIQKKRNEDNLHKALYQAKESDRLKSSFLATMSHELRTPLNAVLGFSQLVDLDTPIETAVDFCKTINQSGFQLLGLVEDLFDISSIESGNIKIECKDYPLAAILYEIKDLIKAEQYALNKTHLELKLVLPADASLYMINTDPKRFKQIFLNLLKNALKFTEKGQVEFGFYKDNNGSVSLVKFYVKDTGIGISDETQESIFDMFRQANETSSRKYDGMGIGLSISKKLVELIGGQISLTSKLNEGSTFYFTHPNVRIEQSALNAN</sequence>
<evidence type="ECO:0000256" key="6">
    <source>
        <dbReference type="ARBA" id="ARBA00023012"/>
    </source>
</evidence>
<dbReference type="PANTHER" id="PTHR43711">
    <property type="entry name" value="TWO-COMPONENT HISTIDINE KINASE"/>
    <property type="match status" value="1"/>
</dbReference>
<dbReference type="InterPro" id="IPR036890">
    <property type="entry name" value="HATPase_C_sf"/>
</dbReference>
<dbReference type="InterPro" id="IPR029016">
    <property type="entry name" value="GAF-like_dom_sf"/>
</dbReference>
<dbReference type="InterPro" id="IPR005467">
    <property type="entry name" value="His_kinase_dom"/>
</dbReference>
<dbReference type="Pfam" id="PF13426">
    <property type="entry name" value="PAS_9"/>
    <property type="match status" value="1"/>
</dbReference>
<dbReference type="PRINTS" id="PR00344">
    <property type="entry name" value="BCTRLSENSOR"/>
</dbReference>
<name>A0A425Y2G4_9BACT</name>
<dbReference type="SUPFAM" id="SSF55785">
    <property type="entry name" value="PYP-like sensor domain (PAS domain)"/>
    <property type="match status" value="2"/>
</dbReference>
<dbReference type="PROSITE" id="PS50113">
    <property type="entry name" value="PAC"/>
    <property type="match status" value="1"/>
</dbReference>
<dbReference type="InterPro" id="IPR000700">
    <property type="entry name" value="PAS-assoc_C"/>
</dbReference>
<evidence type="ECO:0000259" key="9">
    <source>
        <dbReference type="PROSITE" id="PS50113"/>
    </source>
</evidence>
<dbReference type="CDD" id="cd00130">
    <property type="entry name" value="PAS"/>
    <property type="match status" value="2"/>
</dbReference>
<dbReference type="Gene3D" id="3.30.450.20">
    <property type="entry name" value="PAS domain"/>
    <property type="match status" value="2"/>
</dbReference>
<keyword evidence="6" id="KW-0902">Two-component regulatory system</keyword>
<evidence type="ECO:0000256" key="2">
    <source>
        <dbReference type="ARBA" id="ARBA00012438"/>
    </source>
</evidence>
<dbReference type="SMART" id="SM00065">
    <property type="entry name" value="GAF"/>
    <property type="match status" value="2"/>
</dbReference>
<dbReference type="SMART" id="SM00387">
    <property type="entry name" value="HATPase_c"/>
    <property type="match status" value="1"/>
</dbReference>
<feature type="domain" description="PAS" evidence="8">
    <location>
        <begin position="283"/>
        <end position="332"/>
    </location>
</feature>
<dbReference type="InterPro" id="IPR036097">
    <property type="entry name" value="HisK_dim/P_sf"/>
</dbReference>
<dbReference type="InterPro" id="IPR035965">
    <property type="entry name" value="PAS-like_dom_sf"/>
</dbReference>
<keyword evidence="4" id="KW-0808">Transferase</keyword>
<dbReference type="Gene3D" id="3.30.565.10">
    <property type="entry name" value="Histidine kinase-like ATPase, C-terminal domain"/>
    <property type="match status" value="1"/>
</dbReference>
<evidence type="ECO:0000256" key="3">
    <source>
        <dbReference type="ARBA" id="ARBA00022553"/>
    </source>
</evidence>
<dbReference type="CDD" id="cd16922">
    <property type="entry name" value="HATPase_EvgS-ArcB-TorS-like"/>
    <property type="match status" value="1"/>
</dbReference>
<dbReference type="InterPro" id="IPR003018">
    <property type="entry name" value="GAF"/>
</dbReference>
<reference evidence="10 11" key="1">
    <citation type="submission" date="2018-07" db="EMBL/GenBank/DDBJ databases">
        <title>Draft genome sequence of Ancylomarina sp. M1P.</title>
        <authorList>
            <person name="Yadav S."/>
            <person name="Villanueva L."/>
            <person name="Damste J.S.S."/>
        </authorList>
    </citation>
    <scope>NUCLEOTIDE SEQUENCE [LARGE SCALE GENOMIC DNA]</scope>
    <source>
        <strain evidence="10 11">M1P</strain>
    </source>
</reference>
<dbReference type="EMBL" id="QQWG01000006">
    <property type="protein sequence ID" value="RRG22200.1"/>
    <property type="molecule type" value="Genomic_DNA"/>
</dbReference>
<dbReference type="Pfam" id="PF13185">
    <property type="entry name" value="GAF_2"/>
    <property type="match status" value="2"/>
</dbReference>
<dbReference type="GO" id="GO:0000155">
    <property type="term" value="F:phosphorelay sensor kinase activity"/>
    <property type="evidence" value="ECO:0007669"/>
    <property type="project" value="InterPro"/>
</dbReference>
<dbReference type="SUPFAM" id="SSF47384">
    <property type="entry name" value="Homodimeric domain of signal transducing histidine kinase"/>
    <property type="match status" value="1"/>
</dbReference>
<dbReference type="InterPro" id="IPR001610">
    <property type="entry name" value="PAC"/>
</dbReference>
<dbReference type="InterPro" id="IPR003661">
    <property type="entry name" value="HisK_dim/P_dom"/>
</dbReference>
<dbReference type="SUPFAM" id="SSF55874">
    <property type="entry name" value="ATPase domain of HSP90 chaperone/DNA topoisomerase II/histidine kinase"/>
    <property type="match status" value="1"/>
</dbReference>
<dbReference type="CDD" id="cd00082">
    <property type="entry name" value="HisKA"/>
    <property type="match status" value="1"/>
</dbReference>
<evidence type="ECO:0000313" key="10">
    <source>
        <dbReference type="EMBL" id="RRG22200.1"/>
    </source>
</evidence>
<dbReference type="InterPro" id="IPR004358">
    <property type="entry name" value="Sig_transdc_His_kin-like_C"/>
</dbReference>
<evidence type="ECO:0000313" key="11">
    <source>
        <dbReference type="Proteomes" id="UP000285794"/>
    </source>
</evidence>
<dbReference type="Pfam" id="PF13188">
    <property type="entry name" value="PAS_8"/>
    <property type="match status" value="1"/>
</dbReference>
<keyword evidence="5" id="KW-0418">Kinase</keyword>
<dbReference type="SMART" id="SM00086">
    <property type="entry name" value="PAC"/>
    <property type="match status" value="2"/>
</dbReference>
<keyword evidence="11" id="KW-1185">Reference proteome</keyword>
<evidence type="ECO:0000256" key="1">
    <source>
        <dbReference type="ARBA" id="ARBA00000085"/>
    </source>
</evidence>
<dbReference type="PROSITE" id="PS50112">
    <property type="entry name" value="PAS"/>
    <property type="match status" value="1"/>
</dbReference>
<proteinExistence type="predicted"/>
<dbReference type="InterPro" id="IPR000014">
    <property type="entry name" value="PAS"/>
</dbReference>
<comment type="caution">
    <text evidence="10">The sequence shown here is derived from an EMBL/GenBank/DDBJ whole genome shotgun (WGS) entry which is preliminary data.</text>
</comment>
<accession>A0A425Y2G4</accession>
<dbReference type="Gene3D" id="3.30.450.40">
    <property type="match status" value="2"/>
</dbReference>
<dbReference type="PROSITE" id="PS50109">
    <property type="entry name" value="HIS_KIN"/>
    <property type="match status" value="1"/>
</dbReference>
<organism evidence="10 11">
    <name type="scientific">Ancylomarina euxinus</name>
    <dbReference type="NCBI Taxonomy" id="2283627"/>
    <lineage>
        <taxon>Bacteria</taxon>
        <taxon>Pseudomonadati</taxon>
        <taxon>Bacteroidota</taxon>
        <taxon>Bacteroidia</taxon>
        <taxon>Marinilabiliales</taxon>
        <taxon>Marinifilaceae</taxon>
        <taxon>Ancylomarina</taxon>
    </lineage>
</organism>
<dbReference type="RefSeq" id="WP_125030430.1">
    <property type="nucleotide sequence ID" value="NZ_JAPXVP010000006.1"/>
</dbReference>
<dbReference type="SUPFAM" id="SSF55781">
    <property type="entry name" value="GAF domain-like"/>
    <property type="match status" value="2"/>
</dbReference>
<dbReference type="InterPro" id="IPR003594">
    <property type="entry name" value="HATPase_dom"/>
</dbReference>
<dbReference type="SMART" id="SM00388">
    <property type="entry name" value="HisKA"/>
    <property type="match status" value="1"/>
</dbReference>
<evidence type="ECO:0000259" key="7">
    <source>
        <dbReference type="PROSITE" id="PS50109"/>
    </source>
</evidence>
<evidence type="ECO:0000259" key="8">
    <source>
        <dbReference type="PROSITE" id="PS50112"/>
    </source>
</evidence>
<feature type="domain" description="PAC" evidence="9">
    <location>
        <begin position="357"/>
        <end position="411"/>
    </location>
</feature>
<dbReference type="Proteomes" id="UP000285794">
    <property type="component" value="Unassembled WGS sequence"/>
</dbReference>